<sequence>MGLGFCSLRITLSSLLGFVFRLELDFLLIPCAHHSIDRIIMNLGSPRML</sequence>
<keyword evidence="3" id="KW-1185">Reference proteome</keyword>
<organism evidence="2 3">
    <name type="scientific">Ceratodon purpureus</name>
    <name type="common">Fire moss</name>
    <name type="synonym">Dicranum purpureum</name>
    <dbReference type="NCBI Taxonomy" id="3225"/>
    <lineage>
        <taxon>Eukaryota</taxon>
        <taxon>Viridiplantae</taxon>
        <taxon>Streptophyta</taxon>
        <taxon>Embryophyta</taxon>
        <taxon>Bryophyta</taxon>
        <taxon>Bryophytina</taxon>
        <taxon>Bryopsida</taxon>
        <taxon>Dicranidae</taxon>
        <taxon>Pseudoditrichales</taxon>
        <taxon>Ditrichaceae</taxon>
        <taxon>Ceratodon</taxon>
    </lineage>
</organism>
<accession>A0A8T0HBB9</accession>
<proteinExistence type="predicted"/>
<dbReference type="EMBL" id="CM026427">
    <property type="protein sequence ID" value="KAG0569146.1"/>
    <property type="molecule type" value="Genomic_DNA"/>
</dbReference>
<keyword evidence="1" id="KW-0732">Signal</keyword>
<feature type="chain" id="PRO_5035852318" evidence="1">
    <location>
        <begin position="22"/>
        <end position="49"/>
    </location>
</feature>
<feature type="signal peptide" evidence="1">
    <location>
        <begin position="1"/>
        <end position="21"/>
    </location>
</feature>
<dbReference type="AlphaFoldDB" id="A0A8T0HBB9"/>
<protein>
    <submittedName>
        <fullName evidence="2">Uncharacterized protein</fullName>
    </submittedName>
</protein>
<evidence type="ECO:0000256" key="1">
    <source>
        <dbReference type="SAM" id="SignalP"/>
    </source>
</evidence>
<reference evidence="2 3" key="1">
    <citation type="submission" date="2020-06" db="EMBL/GenBank/DDBJ databases">
        <title>WGS assembly of Ceratodon purpureus strain R40.</title>
        <authorList>
            <person name="Carey S.B."/>
            <person name="Jenkins J."/>
            <person name="Shu S."/>
            <person name="Lovell J.T."/>
            <person name="Sreedasyam A."/>
            <person name="Maumus F."/>
            <person name="Tiley G.P."/>
            <person name="Fernandez-Pozo N."/>
            <person name="Barry K."/>
            <person name="Chen C."/>
            <person name="Wang M."/>
            <person name="Lipzen A."/>
            <person name="Daum C."/>
            <person name="Saski C.A."/>
            <person name="Payton A.C."/>
            <person name="Mcbreen J.C."/>
            <person name="Conrad R.E."/>
            <person name="Kollar L.M."/>
            <person name="Olsson S."/>
            <person name="Huttunen S."/>
            <person name="Landis J.B."/>
            <person name="Wickett N.J."/>
            <person name="Johnson M.G."/>
            <person name="Rensing S.A."/>
            <person name="Grimwood J."/>
            <person name="Schmutz J."/>
            <person name="Mcdaniel S.F."/>
        </authorList>
    </citation>
    <scope>NUCLEOTIDE SEQUENCE [LARGE SCALE GENOMIC DNA]</scope>
    <source>
        <strain evidence="2 3">R40</strain>
    </source>
</reference>
<dbReference type="Proteomes" id="UP000822688">
    <property type="component" value="Chromosome 6"/>
</dbReference>
<name>A0A8T0HBB9_CERPU</name>
<evidence type="ECO:0000313" key="2">
    <source>
        <dbReference type="EMBL" id="KAG0569146.1"/>
    </source>
</evidence>
<gene>
    <name evidence="2" type="ORF">KC19_6G068400</name>
</gene>
<evidence type="ECO:0000313" key="3">
    <source>
        <dbReference type="Proteomes" id="UP000822688"/>
    </source>
</evidence>
<comment type="caution">
    <text evidence="2">The sequence shown here is derived from an EMBL/GenBank/DDBJ whole genome shotgun (WGS) entry which is preliminary data.</text>
</comment>